<sequence length="388" mass="39467">MPVRVGTGLSTLAEPRAAALDAASAAAAELGTDRCDLVVLFASGGVLDAPELVLEAVHEILRPETLIGCGAGGVIGHGREIENGTAVSVWAASLDEGLATSFHAAVEEIESGTGALTGMADLTGADGAVLLSDPVTFPTAAVLKFLSESTPMLPLIGGLASGRRGAEEETVLFIDERVVSEGAVGVRLDGVEMLPAVSQGASPIGPELTITAGEGHVIGELAGKPALEKLRDTIEELPPEELRLVQGGLLVGIVVDSNKPDYLQGDFLVRGLVGADPETGQVAVAADVHPGQVVRLHARDAESADRDLREALSIRMTALGGRPPAGALVFACNGRGRSLFGRPDHDAEVVADALFGAPAAGFFAAGEIGPVGGGYFLHSFTATVAVFA</sequence>
<dbReference type="EMBL" id="RBIL01000002">
    <property type="protein sequence ID" value="RKQ87447.1"/>
    <property type="molecule type" value="Genomic_DNA"/>
</dbReference>
<proteinExistence type="predicted"/>
<feature type="domain" description="FIST" evidence="6">
    <location>
        <begin position="34"/>
        <end position="225"/>
    </location>
</feature>
<comment type="subcellular location">
    <subcellularLocation>
        <location evidence="1">Cell membrane</location>
        <topology evidence="1">Multi-pass membrane protein</topology>
    </subcellularLocation>
</comment>
<dbReference type="InterPro" id="IPR016741">
    <property type="entry name" value="UCP018953"/>
</dbReference>
<dbReference type="InterPro" id="IPR019494">
    <property type="entry name" value="FIST_C"/>
</dbReference>
<evidence type="ECO:0000313" key="8">
    <source>
        <dbReference type="EMBL" id="RKQ87447.1"/>
    </source>
</evidence>
<dbReference type="Pfam" id="PF10442">
    <property type="entry name" value="FIST_C"/>
    <property type="match status" value="1"/>
</dbReference>
<keyword evidence="5" id="KW-0472">Membrane</keyword>
<comment type="caution">
    <text evidence="8">The sequence shown here is derived from an EMBL/GenBank/DDBJ whole genome shotgun (WGS) entry which is preliminary data.</text>
</comment>
<keyword evidence="2" id="KW-1003">Cell membrane</keyword>
<protein>
    <submittedName>
        <fullName evidence="8">Small ligand-binding sensory domain FIST</fullName>
    </submittedName>
</protein>
<dbReference type="PANTHER" id="PTHR14939">
    <property type="entry name" value="F-BOX ONLY PROTEIN 22"/>
    <property type="match status" value="1"/>
</dbReference>
<dbReference type="PANTHER" id="PTHR14939:SF5">
    <property type="entry name" value="F-BOX ONLY PROTEIN 22"/>
    <property type="match status" value="1"/>
</dbReference>
<dbReference type="Proteomes" id="UP000278962">
    <property type="component" value="Unassembled WGS sequence"/>
</dbReference>
<evidence type="ECO:0000256" key="5">
    <source>
        <dbReference type="ARBA" id="ARBA00023136"/>
    </source>
</evidence>
<dbReference type="GO" id="GO:0005886">
    <property type="term" value="C:plasma membrane"/>
    <property type="evidence" value="ECO:0007669"/>
    <property type="project" value="UniProtKB-SubCell"/>
</dbReference>
<evidence type="ECO:0000259" key="7">
    <source>
        <dbReference type="SMART" id="SM01204"/>
    </source>
</evidence>
<dbReference type="Pfam" id="PF08495">
    <property type="entry name" value="FIST"/>
    <property type="match status" value="1"/>
</dbReference>
<name>A0A660L0I9_9ACTN</name>
<accession>A0A660L0I9</accession>
<dbReference type="RefSeq" id="WP_170179455.1">
    <property type="nucleotide sequence ID" value="NZ_RBIL01000002.1"/>
</dbReference>
<gene>
    <name evidence="8" type="ORF">C8N24_5469</name>
</gene>
<dbReference type="PIRSF" id="PIRSF018953">
    <property type="entry name" value="UCP018953"/>
    <property type="match status" value="1"/>
</dbReference>
<feature type="domain" description="FIST C-domain" evidence="7">
    <location>
        <begin position="226"/>
        <end position="371"/>
    </location>
</feature>
<keyword evidence="4" id="KW-1133">Transmembrane helix</keyword>
<keyword evidence="9" id="KW-1185">Reference proteome</keyword>
<dbReference type="SMART" id="SM00897">
    <property type="entry name" value="FIST"/>
    <property type="match status" value="1"/>
</dbReference>
<evidence type="ECO:0000256" key="4">
    <source>
        <dbReference type="ARBA" id="ARBA00022989"/>
    </source>
</evidence>
<evidence type="ECO:0000259" key="6">
    <source>
        <dbReference type="SMART" id="SM00897"/>
    </source>
</evidence>
<dbReference type="InterPro" id="IPR013702">
    <property type="entry name" value="FIST_domain_N"/>
</dbReference>
<evidence type="ECO:0000313" key="9">
    <source>
        <dbReference type="Proteomes" id="UP000278962"/>
    </source>
</evidence>
<keyword evidence="3" id="KW-0812">Transmembrane</keyword>
<organism evidence="8 9">
    <name type="scientific">Solirubrobacter pauli</name>
    <dbReference type="NCBI Taxonomy" id="166793"/>
    <lineage>
        <taxon>Bacteria</taxon>
        <taxon>Bacillati</taxon>
        <taxon>Actinomycetota</taxon>
        <taxon>Thermoleophilia</taxon>
        <taxon>Solirubrobacterales</taxon>
        <taxon>Solirubrobacteraceae</taxon>
        <taxon>Solirubrobacter</taxon>
    </lineage>
</organism>
<dbReference type="SMART" id="SM01204">
    <property type="entry name" value="FIST_C"/>
    <property type="match status" value="1"/>
</dbReference>
<dbReference type="AlphaFoldDB" id="A0A660L0I9"/>
<reference evidence="8 9" key="1">
    <citation type="submission" date="2018-10" db="EMBL/GenBank/DDBJ databases">
        <title>Genomic Encyclopedia of Archaeal and Bacterial Type Strains, Phase II (KMG-II): from individual species to whole genera.</title>
        <authorList>
            <person name="Goeker M."/>
        </authorList>
    </citation>
    <scope>NUCLEOTIDE SEQUENCE [LARGE SCALE GENOMIC DNA]</scope>
    <source>
        <strain evidence="8 9">DSM 14954</strain>
    </source>
</reference>
<evidence type="ECO:0000256" key="1">
    <source>
        <dbReference type="ARBA" id="ARBA00004651"/>
    </source>
</evidence>
<evidence type="ECO:0000256" key="3">
    <source>
        <dbReference type="ARBA" id="ARBA00022692"/>
    </source>
</evidence>
<evidence type="ECO:0000256" key="2">
    <source>
        <dbReference type="ARBA" id="ARBA00022475"/>
    </source>
</evidence>